<sequence>MSCGNCDCCAKCGCKAACNCENSFSEGASDMRSFTVAGETGKCGNCSCPPGTCAKDTKEIDTVTAAEDTGKCGNCSCPPGTCANNKD</sequence>
<evidence type="ECO:0000313" key="2">
    <source>
        <dbReference type="Proteomes" id="UP001497512"/>
    </source>
</evidence>
<organism evidence="1 2">
    <name type="scientific">Sphagnum troendelagicum</name>
    <dbReference type="NCBI Taxonomy" id="128251"/>
    <lineage>
        <taxon>Eukaryota</taxon>
        <taxon>Viridiplantae</taxon>
        <taxon>Streptophyta</taxon>
        <taxon>Embryophyta</taxon>
        <taxon>Bryophyta</taxon>
        <taxon>Sphagnophytina</taxon>
        <taxon>Sphagnopsida</taxon>
        <taxon>Sphagnales</taxon>
        <taxon>Sphagnaceae</taxon>
        <taxon>Sphagnum</taxon>
    </lineage>
</organism>
<protein>
    <recommendedName>
        <fullName evidence="3">Metallothionein</fullName>
    </recommendedName>
</protein>
<evidence type="ECO:0008006" key="3">
    <source>
        <dbReference type="Google" id="ProtNLM"/>
    </source>
</evidence>
<keyword evidence="2" id="KW-1185">Reference proteome</keyword>
<proteinExistence type="predicted"/>
<gene>
    <name evidence="1" type="ORF">CSSPTR1EN2_LOCUS17436</name>
</gene>
<accession>A0ABP0UM27</accession>
<dbReference type="EMBL" id="OZ019897">
    <property type="protein sequence ID" value="CAK9225322.1"/>
    <property type="molecule type" value="Genomic_DNA"/>
</dbReference>
<name>A0ABP0UM27_9BRYO</name>
<reference evidence="1" key="1">
    <citation type="submission" date="2024-02" db="EMBL/GenBank/DDBJ databases">
        <authorList>
            <consortium name="ELIXIR-Norway"/>
            <consortium name="Elixir Norway"/>
        </authorList>
    </citation>
    <scope>NUCLEOTIDE SEQUENCE</scope>
</reference>
<evidence type="ECO:0000313" key="1">
    <source>
        <dbReference type="EMBL" id="CAK9225322.1"/>
    </source>
</evidence>
<dbReference type="Proteomes" id="UP001497512">
    <property type="component" value="Chromosome 5"/>
</dbReference>